<dbReference type="InterPro" id="IPR012951">
    <property type="entry name" value="BBE"/>
</dbReference>
<evidence type="ECO:0000256" key="2">
    <source>
        <dbReference type="ARBA" id="ARBA00005466"/>
    </source>
</evidence>
<dbReference type="Proteomes" id="UP000594262">
    <property type="component" value="Unplaced"/>
</dbReference>
<dbReference type="InterPro" id="IPR006094">
    <property type="entry name" value="Oxid_FAD_bind_N"/>
</dbReference>
<dbReference type="InterPro" id="IPR016166">
    <property type="entry name" value="FAD-bd_PCMH"/>
</dbReference>
<protein>
    <recommendedName>
        <fullName evidence="7">FAD-binding PCMH-type domain-containing protein</fullName>
    </recommendedName>
</protein>
<keyword evidence="4" id="KW-0274">FAD</keyword>
<proteinExistence type="inferred from homology"/>
<comment type="cofactor">
    <cofactor evidence="1">
        <name>FAD</name>
        <dbReference type="ChEBI" id="CHEBI:57692"/>
    </cofactor>
</comment>
<dbReference type="PROSITE" id="PS51387">
    <property type="entry name" value="FAD_PCMH"/>
    <property type="match status" value="1"/>
</dbReference>
<evidence type="ECO:0000313" key="8">
    <source>
        <dbReference type="EnsemblMetazoa" id="CLYHEMP011312.1"/>
    </source>
</evidence>
<feature type="signal peptide" evidence="6">
    <location>
        <begin position="1"/>
        <end position="22"/>
    </location>
</feature>
<evidence type="ECO:0000259" key="7">
    <source>
        <dbReference type="PROSITE" id="PS51387"/>
    </source>
</evidence>
<dbReference type="SUPFAM" id="SSF56176">
    <property type="entry name" value="FAD-binding/transporter-associated domain-like"/>
    <property type="match status" value="1"/>
</dbReference>
<dbReference type="PANTHER" id="PTHR42973">
    <property type="entry name" value="BINDING OXIDOREDUCTASE, PUTATIVE (AFU_ORTHOLOGUE AFUA_1G17690)-RELATED"/>
    <property type="match status" value="1"/>
</dbReference>
<dbReference type="InterPro" id="IPR050416">
    <property type="entry name" value="FAD-linked_Oxidoreductase"/>
</dbReference>
<keyword evidence="5" id="KW-0560">Oxidoreductase</keyword>
<reference evidence="8" key="1">
    <citation type="submission" date="2021-01" db="UniProtKB">
        <authorList>
            <consortium name="EnsemblMetazoa"/>
        </authorList>
    </citation>
    <scope>IDENTIFICATION</scope>
</reference>
<dbReference type="EnsemblMetazoa" id="CLYHEMT011312.1">
    <property type="protein sequence ID" value="CLYHEMP011312.1"/>
    <property type="gene ID" value="CLYHEMG011312"/>
</dbReference>
<dbReference type="OrthoDB" id="5954934at2759"/>
<evidence type="ECO:0000256" key="3">
    <source>
        <dbReference type="ARBA" id="ARBA00022630"/>
    </source>
</evidence>
<evidence type="ECO:0000256" key="4">
    <source>
        <dbReference type="ARBA" id="ARBA00022827"/>
    </source>
</evidence>
<dbReference type="GO" id="GO:0016491">
    <property type="term" value="F:oxidoreductase activity"/>
    <property type="evidence" value="ECO:0007669"/>
    <property type="project" value="UniProtKB-KW"/>
</dbReference>
<keyword evidence="9" id="KW-1185">Reference proteome</keyword>
<evidence type="ECO:0000256" key="1">
    <source>
        <dbReference type="ARBA" id="ARBA00001974"/>
    </source>
</evidence>
<comment type="similarity">
    <text evidence="2">Belongs to the oxygen-dependent FAD-linked oxidoreductase family.</text>
</comment>
<keyword evidence="6" id="KW-0732">Signal</keyword>
<feature type="chain" id="PRO_5029481867" description="FAD-binding PCMH-type domain-containing protein" evidence="6">
    <location>
        <begin position="23"/>
        <end position="677"/>
    </location>
</feature>
<feature type="domain" description="FAD-binding PCMH-type" evidence="7">
    <location>
        <begin position="128"/>
        <end position="310"/>
    </location>
</feature>
<evidence type="ECO:0000256" key="6">
    <source>
        <dbReference type="SAM" id="SignalP"/>
    </source>
</evidence>
<accession>A0A7M5WME5</accession>
<sequence length="677" mass="75924">METLLAMLLMFMVLIPARKVYGDTTVKVAKGKKCVHPPIGIKCYSKPGDGCWPSGDDWEGLNKTLNGNLKDPVNPISACFKPAGETDAMSKEREAECSQQLQDFKSDPYWVRKHSGLTQSAGQVGAWNSTESVKVVEARTVAHIKTAVDFARKHNMRIVVKGTGHEYNGRSNAPDSLLIWTYHMSEIIFHDQLSWDCPACKDEKVTSVTVGAGVVWGDIYAAANRKNLYVQGGTCPTVGVVGFTLGGGIGIWSRKYGLGSTNLLQATVVTADGDIKRASKVENPELYYALRGGGFGFGIVADMTIRTHPSPKQVILVKGDISTYCESSFKKLLAHFFTIYKEDLVGPHWGDYARVKVPGKHSGEKYKWVLSINMKAVDISLETAKREWASFIRFVSIGDLSHMYKFEKSKYDVLKFLTMPGNTFWSRANPGTVPTLQDEFEPHAAYNWGTELDKGSEQFKYWLQFGTRNLRNDQILTDPTTGADKLITFFKELGDLPSTARLSMVFKGEDNIFNCASNELANTPMARMNESFAMIWAWVGVRRFHPDIPISLQKDSKNTTYTEIKDEFCKGNSLEACPASKKVQKAFQKFREATPGAGSYFNIADYFEKDFKEAFWGKEIYKKLRKLKDKYDPHGLFYCHHCVGSEDWEYKSEKLCKKGPANEETAQKAPTPNNEEL</sequence>
<dbReference type="GeneID" id="136818497"/>
<dbReference type="Gene3D" id="3.30.465.10">
    <property type="match status" value="1"/>
</dbReference>
<dbReference type="RefSeq" id="XP_066930938.1">
    <property type="nucleotide sequence ID" value="XM_067074837.1"/>
</dbReference>
<organism evidence="8 9">
    <name type="scientific">Clytia hemisphaerica</name>
    <dbReference type="NCBI Taxonomy" id="252671"/>
    <lineage>
        <taxon>Eukaryota</taxon>
        <taxon>Metazoa</taxon>
        <taxon>Cnidaria</taxon>
        <taxon>Hydrozoa</taxon>
        <taxon>Hydroidolina</taxon>
        <taxon>Leptothecata</taxon>
        <taxon>Obeliida</taxon>
        <taxon>Clytiidae</taxon>
        <taxon>Clytia</taxon>
    </lineage>
</organism>
<dbReference type="PANTHER" id="PTHR42973:SF39">
    <property type="entry name" value="FAD-BINDING PCMH-TYPE DOMAIN-CONTAINING PROTEIN"/>
    <property type="match status" value="1"/>
</dbReference>
<dbReference type="Pfam" id="PF01565">
    <property type="entry name" value="FAD_binding_4"/>
    <property type="match status" value="1"/>
</dbReference>
<evidence type="ECO:0000313" key="9">
    <source>
        <dbReference type="Proteomes" id="UP000594262"/>
    </source>
</evidence>
<name>A0A7M5WME5_9CNID</name>
<keyword evidence="3" id="KW-0285">Flavoprotein</keyword>
<dbReference type="GO" id="GO:0071949">
    <property type="term" value="F:FAD binding"/>
    <property type="evidence" value="ECO:0007669"/>
    <property type="project" value="InterPro"/>
</dbReference>
<dbReference type="InterPro" id="IPR016169">
    <property type="entry name" value="FAD-bd_PCMH_sub2"/>
</dbReference>
<dbReference type="InterPro" id="IPR036318">
    <property type="entry name" value="FAD-bd_PCMH-like_sf"/>
</dbReference>
<dbReference type="Pfam" id="PF08031">
    <property type="entry name" value="BBE"/>
    <property type="match status" value="1"/>
</dbReference>
<evidence type="ECO:0000256" key="5">
    <source>
        <dbReference type="ARBA" id="ARBA00023002"/>
    </source>
</evidence>
<dbReference type="AlphaFoldDB" id="A0A7M5WME5"/>